<dbReference type="SUPFAM" id="SSF47090">
    <property type="entry name" value="PGBD-like"/>
    <property type="match status" value="1"/>
</dbReference>
<dbReference type="Pfam" id="PF13401">
    <property type="entry name" value="AAA_22"/>
    <property type="match status" value="1"/>
</dbReference>
<dbReference type="InterPro" id="IPR027417">
    <property type="entry name" value="P-loop_NTPase"/>
</dbReference>
<dbReference type="InterPro" id="IPR049945">
    <property type="entry name" value="AAA_22"/>
</dbReference>
<dbReference type="Pfam" id="PF01471">
    <property type="entry name" value="PG_binding_1"/>
    <property type="match status" value="1"/>
</dbReference>
<evidence type="ECO:0000313" key="2">
    <source>
        <dbReference type="EMBL" id="SDY42162.1"/>
    </source>
</evidence>
<keyword evidence="3" id="KW-1185">Reference proteome</keyword>
<protein>
    <submittedName>
        <fullName evidence="2">General secretion pathway protein A</fullName>
    </submittedName>
</protein>
<dbReference type="PANTHER" id="PTHR35894:SF1">
    <property type="entry name" value="PHOSPHORIBULOKINASE _ URIDINE KINASE FAMILY"/>
    <property type="match status" value="1"/>
</dbReference>
<dbReference type="Gene3D" id="3.40.50.300">
    <property type="entry name" value="P-loop containing nucleotide triphosphate hydrolases"/>
    <property type="match status" value="1"/>
</dbReference>
<dbReference type="InterPro" id="IPR003593">
    <property type="entry name" value="AAA+_ATPase"/>
</dbReference>
<dbReference type="SMART" id="SM00382">
    <property type="entry name" value="AAA"/>
    <property type="match status" value="1"/>
</dbReference>
<proteinExistence type="predicted"/>
<sequence>MKCCGLGAACTQSLGDGASVLELGSAAGSPDSAPVPAPAILADEPSHCAARVLIKRAASVYAKYFGLKEPSFAIAPDPRYLFLSNQHREALAQLRYSVRASGGLVLLTGEVGTGKTMVCRAFLEQLPEQVDVALILNPVQSPIELLINICEEFGIALPADKLSNKQLLDALNAYLLHAAEHGRQPLLMIDEAQNLSRQALEYVRLLTNLETNQHKLLHIFLIGQPELSQRLETHALRQLDQRITARFHLTPLNLEETSQYIRHRLAVAGVERPLFTARALQRIHTYSGGVPRVINILCDRALLNACITRRPQVDPLIVATAAREVRGIPVQQRSLRTVPRLALMVFLVATLVGWEIQSRLTPEQRVEIRAWIAGITGITDAPAPDQLIEPIIEPPAVTPAIDAEIGTDSDMPDAALASESEAVAPESLATPVPPIAALALPETEALRLLLRRWGLEVKRLTTDDPCAQLRPFGLACATEQGQLQQVRLFNLPALLRVADHEGSARYVVLGVLSATEAGIDAPDGATVRVPLSTLAADWTGEYQLLWLLPPDGSTLIQPGAVGEAVRWLREQVAQVPGLTLVPSTTDRFDASLEQAVRAFQRSAGIRADGLVGPRTLIALMQVSGAEELPRLDPDYRLQHY</sequence>
<feature type="domain" description="AAA+ ATPase" evidence="1">
    <location>
        <begin position="101"/>
        <end position="255"/>
    </location>
</feature>
<reference evidence="3" key="1">
    <citation type="submission" date="2016-10" db="EMBL/GenBank/DDBJ databases">
        <authorList>
            <person name="Varghese N."/>
            <person name="Submissions S."/>
        </authorList>
    </citation>
    <scope>NUCLEOTIDE SEQUENCE [LARGE SCALE GENOMIC DNA]</scope>
    <source>
        <strain evidence="3">DSM 173</strain>
    </source>
</reference>
<dbReference type="InterPro" id="IPR036365">
    <property type="entry name" value="PGBD-like_sf"/>
</dbReference>
<name>A0A1H3JQF5_ALLWA</name>
<dbReference type="CDD" id="cd00009">
    <property type="entry name" value="AAA"/>
    <property type="match status" value="1"/>
</dbReference>
<dbReference type="EMBL" id="FNOW01000064">
    <property type="protein sequence ID" value="SDY42162.1"/>
    <property type="molecule type" value="Genomic_DNA"/>
</dbReference>
<organism evidence="2 3">
    <name type="scientific">Allochromatium warmingii</name>
    <name type="common">Chromatium warmingii</name>
    <dbReference type="NCBI Taxonomy" id="61595"/>
    <lineage>
        <taxon>Bacteria</taxon>
        <taxon>Pseudomonadati</taxon>
        <taxon>Pseudomonadota</taxon>
        <taxon>Gammaproteobacteria</taxon>
        <taxon>Chromatiales</taxon>
        <taxon>Chromatiaceae</taxon>
        <taxon>Allochromatium</taxon>
    </lineage>
</organism>
<dbReference type="Gene3D" id="1.10.101.10">
    <property type="entry name" value="PGBD-like superfamily/PGBD"/>
    <property type="match status" value="1"/>
</dbReference>
<accession>A0A1H3JQF5</accession>
<dbReference type="Gene3D" id="3.90.70.10">
    <property type="entry name" value="Cysteine proteinases"/>
    <property type="match status" value="1"/>
</dbReference>
<dbReference type="InterPro" id="IPR052026">
    <property type="entry name" value="ExeA_AAA_ATPase_DNA-bind"/>
</dbReference>
<gene>
    <name evidence="2" type="ORF">SAMN05421644_1642</name>
</gene>
<dbReference type="InterPro" id="IPR036366">
    <property type="entry name" value="PGBDSf"/>
</dbReference>
<dbReference type="SUPFAM" id="SSF52540">
    <property type="entry name" value="P-loop containing nucleoside triphosphate hydrolases"/>
    <property type="match status" value="1"/>
</dbReference>
<dbReference type="GO" id="GO:0016887">
    <property type="term" value="F:ATP hydrolysis activity"/>
    <property type="evidence" value="ECO:0007669"/>
    <property type="project" value="InterPro"/>
</dbReference>
<dbReference type="Proteomes" id="UP000198672">
    <property type="component" value="Unassembled WGS sequence"/>
</dbReference>
<dbReference type="STRING" id="61595.SAMN05421644_1642"/>
<dbReference type="AlphaFoldDB" id="A0A1H3JQF5"/>
<dbReference type="RefSeq" id="WP_245709412.1">
    <property type="nucleotide sequence ID" value="NZ_FNOW01000064.1"/>
</dbReference>
<evidence type="ECO:0000259" key="1">
    <source>
        <dbReference type="SMART" id="SM00382"/>
    </source>
</evidence>
<dbReference type="InterPro" id="IPR002477">
    <property type="entry name" value="Peptidoglycan-bd-like"/>
</dbReference>
<dbReference type="PANTHER" id="PTHR35894">
    <property type="entry name" value="GENERAL SECRETION PATHWAY PROTEIN A-RELATED"/>
    <property type="match status" value="1"/>
</dbReference>
<evidence type="ECO:0000313" key="3">
    <source>
        <dbReference type="Proteomes" id="UP000198672"/>
    </source>
</evidence>